<keyword evidence="1" id="KW-0732">Signal</keyword>
<reference evidence="3" key="1">
    <citation type="journal article" date="2011" name="MBio">
        <title>Novel metabolic attributes of the genus Cyanothece, comprising a group of unicellular nitrogen-fixing Cyanobacteria.</title>
        <authorList>
            <person name="Bandyopadhyay A."/>
            <person name="Elvitigala T."/>
            <person name="Welsh E."/>
            <person name="Stockel J."/>
            <person name="Liberton M."/>
            <person name="Min H."/>
            <person name="Sherman L.A."/>
            <person name="Pakrasi H.B."/>
        </authorList>
    </citation>
    <scope>NUCLEOTIDE SEQUENCE [LARGE SCALE GENOMIC DNA]</scope>
    <source>
        <strain evidence="3">PCC 7822</strain>
    </source>
</reference>
<evidence type="ECO:0000313" key="2">
    <source>
        <dbReference type="EMBL" id="ADN15140.1"/>
    </source>
</evidence>
<protein>
    <submittedName>
        <fullName evidence="2">Uncharacterized protein</fullName>
    </submittedName>
</protein>
<dbReference type="RefSeq" id="WP_013323233.1">
    <property type="nucleotide sequence ID" value="NC_014501.1"/>
</dbReference>
<feature type="chain" id="PRO_5003141267" evidence="1">
    <location>
        <begin position="23"/>
        <end position="122"/>
    </location>
</feature>
<dbReference type="Proteomes" id="UP000008206">
    <property type="component" value="Chromosome"/>
</dbReference>
<dbReference type="STRING" id="497965.Cyan7822_3186"/>
<keyword evidence="3" id="KW-1185">Reference proteome</keyword>
<organism evidence="2 3">
    <name type="scientific">Gloeothece verrucosa (strain PCC 7822)</name>
    <name type="common">Cyanothece sp. (strain PCC 7822)</name>
    <dbReference type="NCBI Taxonomy" id="497965"/>
    <lineage>
        <taxon>Bacteria</taxon>
        <taxon>Bacillati</taxon>
        <taxon>Cyanobacteriota</taxon>
        <taxon>Cyanophyceae</taxon>
        <taxon>Oscillatoriophycideae</taxon>
        <taxon>Chroococcales</taxon>
        <taxon>Aphanothecaceae</taxon>
        <taxon>Gloeothece</taxon>
        <taxon>Gloeothece verrucosa</taxon>
    </lineage>
</organism>
<dbReference type="EMBL" id="CP002198">
    <property type="protein sequence ID" value="ADN15140.1"/>
    <property type="molecule type" value="Genomic_DNA"/>
</dbReference>
<dbReference type="HOGENOM" id="CLU_2022893_0_0_3"/>
<dbReference type="AlphaFoldDB" id="E0UBS5"/>
<dbReference type="KEGG" id="cyj:Cyan7822_3186"/>
<proteinExistence type="predicted"/>
<feature type="signal peptide" evidence="1">
    <location>
        <begin position="1"/>
        <end position="22"/>
    </location>
</feature>
<gene>
    <name evidence="2" type="ordered locus">Cyan7822_3186</name>
</gene>
<dbReference type="eggNOG" id="ENOG50320QJ">
    <property type="taxonomic scope" value="Bacteria"/>
</dbReference>
<evidence type="ECO:0000256" key="1">
    <source>
        <dbReference type="SAM" id="SignalP"/>
    </source>
</evidence>
<sequence>MKHFLSALTLSSLFLNIPSTLATIQKNIYLPTDKTCAVYRGRIDHAQAFPMWIEKNRQLMIETNSELKVAVVFQNEVVSPYQIHDLVPDITSQYSYRTPGTGNHIISVQGKAASAKISFCLK</sequence>
<accession>E0UBS5</accession>
<name>E0UBS5_GLOV7</name>
<dbReference type="OrthoDB" id="427018at2"/>
<evidence type="ECO:0000313" key="3">
    <source>
        <dbReference type="Proteomes" id="UP000008206"/>
    </source>
</evidence>